<evidence type="ECO:0000256" key="10">
    <source>
        <dbReference type="ARBA" id="ARBA00023034"/>
    </source>
</evidence>
<keyword evidence="22" id="KW-1185">Reference proteome</keyword>
<evidence type="ECO:0000256" key="12">
    <source>
        <dbReference type="ARBA" id="ARBA00023211"/>
    </source>
</evidence>
<comment type="cofactor">
    <cofactor evidence="19">
        <name>Mn(2+)</name>
        <dbReference type="ChEBI" id="CHEBI:29035"/>
    </cofactor>
    <text evidence="19">Binds 1 Mn(2+) ion per subunit.</text>
</comment>
<dbReference type="SUPFAM" id="SSF53448">
    <property type="entry name" value="Nucleotide-diphospho-sugar transferases"/>
    <property type="match status" value="1"/>
</dbReference>
<dbReference type="GO" id="GO:0032580">
    <property type="term" value="C:Golgi cisterna membrane"/>
    <property type="evidence" value="ECO:0007669"/>
    <property type="project" value="UniProtKB-SubCell"/>
</dbReference>
<keyword evidence="7 19" id="KW-0479">Metal-binding</keyword>
<evidence type="ECO:0000313" key="22">
    <source>
        <dbReference type="Proteomes" id="UP000002280"/>
    </source>
</evidence>
<dbReference type="InterPro" id="IPR005076">
    <property type="entry name" value="Glyco_trans_6"/>
</dbReference>
<dbReference type="Bgee" id="ENSMODG00000025786">
    <property type="expression patterns" value="Expressed in spermatocyte and 4 other cell types or tissues"/>
</dbReference>
<keyword evidence="9 20" id="KW-1133">Transmembrane helix</keyword>
<evidence type="ECO:0000256" key="3">
    <source>
        <dbReference type="ARBA" id="ARBA00010413"/>
    </source>
</evidence>
<comment type="pathway">
    <text evidence="2">Protein modification; protein glycosylation.</text>
</comment>
<dbReference type="FunFam" id="3.90.550.10:FF:000022">
    <property type="entry name" value="Histo-blood group ABO system transferase"/>
    <property type="match status" value="1"/>
</dbReference>
<feature type="binding site" evidence="18">
    <location>
        <position position="226"/>
    </location>
    <ligand>
        <name>an alpha-L-fucosyl-(1-&gt;2)-beta-D-galactosyl derivative</name>
        <dbReference type="ChEBI" id="CHEBI:140327"/>
    </ligand>
</feature>
<evidence type="ECO:0000256" key="18">
    <source>
        <dbReference type="PIRSR" id="PIRSR605076-2"/>
    </source>
</evidence>
<organism evidence="21 22">
    <name type="scientific">Monodelphis domestica</name>
    <name type="common">Gray short-tailed opossum</name>
    <dbReference type="NCBI Taxonomy" id="13616"/>
    <lineage>
        <taxon>Eukaryota</taxon>
        <taxon>Metazoa</taxon>
        <taxon>Chordata</taxon>
        <taxon>Craniata</taxon>
        <taxon>Vertebrata</taxon>
        <taxon>Euteleostomi</taxon>
        <taxon>Mammalia</taxon>
        <taxon>Metatheria</taxon>
        <taxon>Didelphimorphia</taxon>
        <taxon>Didelphidae</taxon>
        <taxon>Monodelphis</taxon>
    </lineage>
</organism>
<dbReference type="eggNOG" id="ENOG502QW2H">
    <property type="taxonomic scope" value="Eukaryota"/>
</dbReference>
<feature type="binding site" evidence="19">
    <location>
        <position position="204"/>
    </location>
    <ligand>
        <name>Mn(2+)</name>
        <dbReference type="ChEBI" id="CHEBI:29035"/>
    </ligand>
</feature>
<feature type="transmembrane region" description="Helical" evidence="20">
    <location>
        <begin position="7"/>
        <end position="26"/>
    </location>
</feature>
<dbReference type="GO" id="GO:0031982">
    <property type="term" value="C:vesicle"/>
    <property type="evidence" value="ECO:0000318"/>
    <property type="project" value="GO_Central"/>
</dbReference>
<evidence type="ECO:0000256" key="14">
    <source>
        <dbReference type="ARBA" id="ARBA00040779"/>
    </source>
</evidence>
<keyword evidence="8" id="KW-0735">Signal-anchor</keyword>
<feature type="binding site" evidence="18">
    <location>
        <position position="296"/>
    </location>
    <ligand>
        <name>an alpha-L-fucosyl-(1-&gt;2)-beta-D-galactosyl derivative</name>
        <dbReference type="ChEBI" id="CHEBI:140327"/>
    </ligand>
</feature>
<dbReference type="HOGENOM" id="CLU_062445_1_0_1"/>
<comment type="similarity">
    <text evidence="3">Belongs to the glycosyltransferase 6 family.</text>
</comment>
<proteinExistence type="inferred from homology"/>
<dbReference type="OMA" id="LWHEERH"/>
<evidence type="ECO:0000256" key="8">
    <source>
        <dbReference type="ARBA" id="ARBA00022968"/>
    </source>
</evidence>
<evidence type="ECO:0000256" key="15">
    <source>
        <dbReference type="ARBA" id="ARBA00042230"/>
    </source>
</evidence>
<dbReference type="EC" id="2.4.1.87" evidence="13"/>
<keyword evidence="6 20" id="KW-0812">Transmembrane</keyword>
<feature type="binding site" evidence="18">
    <location>
        <position position="319"/>
    </location>
    <ligand>
        <name>an alpha-L-fucosyl-(1-&gt;2)-beta-D-galactosyl derivative</name>
        <dbReference type="ChEBI" id="CHEBI:140327"/>
    </ligand>
</feature>
<dbReference type="Pfam" id="PF03414">
    <property type="entry name" value="Glyco_transf_6"/>
    <property type="match status" value="1"/>
</dbReference>
<reference evidence="21" key="3">
    <citation type="submission" date="2025-09" db="UniProtKB">
        <authorList>
            <consortium name="Ensembl"/>
        </authorList>
    </citation>
    <scope>IDENTIFICATION</scope>
</reference>
<evidence type="ECO:0000256" key="20">
    <source>
        <dbReference type="SAM" id="Phobius"/>
    </source>
</evidence>
<evidence type="ECO:0000256" key="17">
    <source>
        <dbReference type="PIRSR" id="PIRSR605076-1"/>
    </source>
</evidence>
<feature type="binding site" evidence="18">
    <location>
        <position position="118"/>
    </location>
    <ligand>
        <name>UDP-N-acetyl-alpha-D-galactosamine</name>
        <dbReference type="ChEBI" id="CHEBI:67138"/>
    </ligand>
</feature>
<keyword evidence="5" id="KW-0808">Transferase</keyword>
<comment type="subcellular location">
    <subcellularLocation>
        <location evidence="1">Golgi apparatus</location>
        <location evidence="1">Golgi stack membrane</location>
        <topology evidence="1">Single-pass type II membrane protein</topology>
    </subcellularLocation>
</comment>
<accession>F7FSQ3</accession>
<reference evidence="21" key="2">
    <citation type="submission" date="2025-08" db="UniProtKB">
        <authorList>
            <consortium name="Ensembl"/>
        </authorList>
    </citation>
    <scope>IDENTIFICATION</scope>
</reference>
<dbReference type="InParanoid" id="F7FSQ3"/>
<evidence type="ECO:0000256" key="16">
    <source>
        <dbReference type="ARBA" id="ARBA00048429"/>
    </source>
</evidence>
<keyword evidence="4" id="KW-0328">Glycosyltransferase</keyword>
<feature type="active site" description="Nucleophile" evidence="17">
    <location>
        <position position="296"/>
    </location>
</feature>
<evidence type="ECO:0000256" key="7">
    <source>
        <dbReference type="ARBA" id="ARBA00022723"/>
    </source>
</evidence>
<feature type="binding site" evidence="18">
    <location>
        <begin position="113"/>
        <end position="115"/>
    </location>
    <ligand>
        <name>UDP-N-acetyl-alpha-D-galactosamine</name>
        <dbReference type="ChEBI" id="CHEBI:67138"/>
    </ligand>
</feature>
<keyword evidence="12 19" id="KW-0464">Manganese</keyword>
<evidence type="ECO:0000256" key="9">
    <source>
        <dbReference type="ARBA" id="ARBA00022989"/>
    </source>
</evidence>
<name>F7FSQ3_MONDO</name>
<dbReference type="Proteomes" id="UP000002280">
    <property type="component" value="Chromosome 1"/>
</dbReference>
<keyword evidence="10" id="KW-0333">Golgi apparatus</keyword>
<dbReference type="FunCoup" id="F7FSQ3">
    <property type="interactions" value="1"/>
</dbReference>
<dbReference type="GO" id="GO:0016757">
    <property type="term" value="F:glycosyltransferase activity"/>
    <property type="evidence" value="ECO:0000318"/>
    <property type="project" value="GO_Central"/>
</dbReference>
<keyword evidence="11 20" id="KW-0472">Membrane</keyword>
<dbReference type="PANTHER" id="PTHR10462:SF26">
    <property type="entry name" value="N-ACETYLLACTOSAMINIDE ALPHA-1,3-GALACTOSYLTRANSFERASE"/>
    <property type="match status" value="1"/>
</dbReference>
<evidence type="ECO:0000256" key="11">
    <source>
        <dbReference type="ARBA" id="ARBA00023136"/>
    </source>
</evidence>
<evidence type="ECO:0000256" key="5">
    <source>
        <dbReference type="ARBA" id="ARBA00022679"/>
    </source>
</evidence>
<dbReference type="Gene3D" id="3.90.550.10">
    <property type="entry name" value="Spore Coat Polysaccharide Biosynthesis Protein SpsA, Chain A"/>
    <property type="match status" value="1"/>
</dbReference>
<dbReference type="InterPro" id="IPR029044">
    <property type="entry name" value="Nucleotide-diphossugar_trans"/>
</dbReference>
<dbReference type="GO" id="GO:0005794">
    <property type="term" value="C:Golgi apparatus"/>
    <property type="evidence" value="ECO:0000318"/>
    <property type="project" value="GO_Central"/>
</dbReference>
<dbReference type="AlphaFoldDB" id="F7FSQ3"/>
<dbReference type="GO" id="GO:0047276">
    <property type="term" value="F:N-acetyllactosaminide 3-alpha-galactosyltransferase activity"/>
    <property type="evidence" value="ECO:0007669"/>
    <property type="project" value="UniProtKB-EC"/>
</dbReference>
<dbReference type="GeneTree" id="ENSGT00950000182858"/>
<dbReference type="GO" id="GO:0046872">
    <property type="term" value="F:metal ion binding"/>
    <property type="evidence" value="ECO:0007669"/>
    <property type="project" value="UniProtKB-KW"/>
</dbReference>
<dbReference type="GO" id="GO:0005975">
    <property type="term" value="P:carbohydrate metabolic process"/>
    <property type="evidence" value="ECO:0007669"/>
    <property type="project" value="InterPro"/>
</dbReference>
<comment type="catalytic activity">
    <reaction evidence="16">
        <text>a beta-D-galactosyl-(1-&gt;4)-N-acetyl-beta-D-glucosaminyl derivative + UDP-alpha-D-galactose = an alpha-D-galactosyl-(1-&gt;3)-beta-D-galactosyl-(1-&gt;4)-N-acetyl-beta-D-glucosaminyl derivative + UDP + H(+)</text>
        <dbReference type="Rhea" id="RHEA:13013"/>
        <dbReference type="ChEBI" id="CHEBI:15378"/>
        <dbReference type="ChEBI" id="CHEBI:58223"/>
        <dbReference type="ChEBI" id="CHEBI:66914"/>
        <dbReference type="ChEBI" id="CHEBI:133507"/>
        <dbReference type="ChEBI" id="CHEBI:138024"/>
        <dbReference type="EC" id="2.4.1.87"/>
    </reaction>
</comment>
<evidence type="ECO:0000256" key="13">
    <source>
        <dbReference type="ARBA" id="ARBA00038937"/>
    </source>
</evidence>
<protein>
    <recommendedName>
        <fullName evidence="14">N-acetyllactosaminide alpha-1,3-galactosyltransferase</fullName>
        <ecNumber evidence="13">2.4.1.87</ecNumber>
    </recommendedName>
    <alternativeName>
        <fullName evidence="15">UDP-galactose:beta-D-galactosyl-1,4-N-acetyl-D-glucosaminide alpha-1,3-galactosyltransferase</fullName>
    </alternativeName>
</protein>
<evidence type="ECO:0000256" key="1">
    <source>
        <dbReference type="ARBA" id="ARBA00004447"/>
    </source>
</evidence>
<evidence type="ECO:0000256" key="4">
    <source>
        <dbReference type="ARBA" id="ARBA00022676"/>
    </source>
</evidence>
<sequence>MLYKRKLILFLLITLTIILVFWGHFYRKKKASQTPQNKKPFSLFQEDFEVNQLKTPHQSSGLLLSDWFNPRRRPNVRAVTDWFAPIVWERTYHKSFLESYYTRKDITVGLMVFAIGRYIENYLEKFLSSAEQYFMVGHKSIFYIMMDNSSKMLLREDLPLRTFKVFHVQEMKRWQDISTKHMKIIGEHIVNHIQHEVDFLFCMDVGQVFQNDFGVETLGEAVAQLHAWFYKQNPNHYNYERRPFSTAYIPYDMGDFYYHAAIFGGTPLQVLKLAQTCEKGILQDKENGIEALWPEESHLNKYFFLNKPTKILSPEYCWDYSLSDNSDIDIVKTFWQDKLYEINSHSVSLL</sequence>
<evidence type="ECO:0000256" key="6">
    <source>
        <dbReference type="ARBA" id="ARBA00022692"/>
    </source>
</evidence>
<evidence type="ECO:0000313" key="21">
    <source>
        <dbReference type="Ensembl" id="ENSMODP00000038643.3"/>
    </source>
</evidence>
<dbReference type="Ensembl" id="ENSMODT00000040243.3">
    <property type="protein sequence ID" value="ENSMODP00000038643.3"/>
    <property type="gene ID" value="ENSMODG00000025786.3"/>
</dbReference>
<evidence type="ECO:0000256" key="2">
    <source>
        <dbReference type="ARBA" id="ARBA00004922"/>
    </source>
</evidence>
<evidence type="ECO:0000256" key="19">
    <source>
        <dbReference type="PIRSR" id="PIRSR605076-3"/>
    </source>
</evidence>
<dbReference type="PANTHER" id="PTHR10462">
    <property type="entry name" value="GLYCOSYLTRANSFERASE-RELATED"/>
    <property type="match status" value="1"/>
</dbReference>
<reference evidence="21 22" key="1">
    <citation type="journal article" date="2007" name="Nature">
        <title>Genome of the marsupial Monodelphis domestica reveals innovation in non-coding sequences.</title>
        <authorList>
            <person name="Mikkelsen T.S."/>
            <person name="Wakefield M.J."/>
            <person name="Aken B."/>
            <person name="Amemiya C.T."/>
            <person name="Chang J.L."/>
            <person name="Duke S."/>
            <person name="Garber M."/>
            <person name="Gentles A.J."/>
            <person name="Goodstadt L."/>
            <person name="Heger A."/>
            <person name="Jurka J."/>
            <person name="Kamal M."/>
            <person name="Mauceli E."/>
            <person name="Searle S.M."/>
            <person name="Sharpe T."/>
            <person name="Baker M.L."/>
            <person name="Batzer M.A."/>
            <person name="Benos P.V."/>
            <person name="Belov K."/>
            <person name="Clamp M."/>
            <person name="Cook A."/>
            <person name="Cuff J."/>
            <person name="Das R."/>
            <person name="Davidow L."/>
            <person name="Deakin J.E."/>
            <person name="Fazzari M.J."/>
            <person name="Glass J.L."/>
            <person name="Grabherr M."/>
            <person name="Greally J.M."/>
            <person name="Gu W."/>
            <person name="Hore T.A."/>
            <person name="Huttley G.A."/>
            <person name="Kleber M."/>
            <person name="Jirtle R.L."/>
            <person name="Koina E."/>
            <person name="Lee J.T."/>
            <person name="Mahony S."/>
            <person name="Marra M.A."/>
            <person name="Miller R.D."/>
            <person name="Nicholls R.D."/>
            <person name="Oda M."/>
            <person name="Papenfuss A.T."/>
            <person name="Parra Z.E."/>
            <person name="Pollock D.D."/>
            <person name="Ray D.A."/>
            <person name="Schein J.E."/>
            <person name="Speed T.P."/>
            <person name="Thompson K."/>
            <person name="VandeBerg J.L."/>
            <person name="Wade C.M."/>
            <person name="Walker J.A."/>
            <person name="Waters P.D."/>
            <person name="Webber C."/>
            <person name="Weidman J.R."/>
            <person name="Xie X."/>
            <person name="Zody M.C."/>
            <person name="Baldwin J."/>
            <person name="Abdouelleil A."/>
            <person name="Abdulkadir J."/>
            <person name="Abebe A."/>
            <person name="Abera B."/>
            <person name="Abreu J."/>
            <person name="Acer S.C."/>
            <person name="Aftuck L."/>
            <person name="Alexander A."/>
            <person name="An P."/>
            <person name="Anderson E."/>
            <person name="Anderson S."/>
            <person name="Arachi H."/>
            <person name="Azer M."/>
            <person name="Bachantsang P."/>
            <person name="Barry A."/>
            <person name="Bayul T."/>
            <person name="Berlin A."/>
            <person name="Bessette D."/>
            <person name="Bloom T."/>
            <person name="Bloom T."/>
            <person name="Boguslavskiy L."/>
            <person name="Bonnet C."/>
            <person name="Boukhgalter B."/>
            <person name="Bourzgui I."/>
            <person name="Brown A."/>
            <person name="Cahill P."/>
            <person name="Channer S."/>
            <person name="Cheshatsang Y."/>
            <person name="Chuda L."/>
            <person name="Citroen M."/>
            <person name="Collymore A."/>
            <person name="Cooke P."/>
            <person name="Costello M."/>
            <person name="D'Aco K."/>
            <person name="Daza R."/>
            <person name="De Haan G."/>
            <person name="DeGray S."/>
            <person name="DeMaso C."/>
            <person name="Dhargay N."/>
            <person name="Dooley K."/>
            <person name="Dooley E."/>
            <person name="Doricent M."/>
            <person name="Dorje P."/>
            <person name="Dorjee K."/>
            <person name="Dupes A."/>
            <person name="Elong R."/>
            <person name="Falk J."/>
            <person name="Farina A."/>
            <person name="Faro S."/>
            <person name="Ferguson D."/>
            <person name="Fisher S."/>
            <person name="Foley C.D."/>
            <person name="Franke A."/>
            <person name="Friedrich D."/>
            <person name="Gadbois L."/>
            <person name="Gearin G."/>
            <person name="Gearin C.R."/>
            <person name="Giannoukos G."/>
            <person name="Goode T."/>
            <person name="Graham J."/>
            <person name="Grandbois E."/>
            <person name="Grewal S."/>
            <person name="Gyaltsen K."/>
            <person name="Hafez N."/>
            <person name="Hagos B."/>
            <person name="Hall J."/>
            <person name="Henson C."/>
            <person name="Hollinger A."/>
            <person name="Honan T."/>
            <person name="Huard M.D."/>
            <person name="Hughes L."/>
            <person name="Hurhula B."/>
            <person name="Husby M.E."/>
            <person name="Kamat A."/>
            <person name="Kanga B."/>
            <person name="Kashin S."/>
            <person name="Khazanovich D."/>
            <person name="Kisner P."/>
            <person name="Lance K."/>
            <person name="Lara M."/>
            <person name="Lee W."/>
            <person name="Lennon N."/>
            <person name="Letendre F."/>
            <person name="LeVine R."/>
            <person name="Lipovsky A."/>
            <person name="Liu X."/>
            <person name="Liu J."/>
            <person name="Liu S."/>
            <person name="Lokyitsang T."/>
            <person name="Lokyitsang Y."/>
            <person name="Lubonja R."/>
            <person name="Lui A."/>
            <person name="MacDonald P."/>
            <person name="Magnisalis V."/>
            <person name="Maru K."/>
            <person name="Matthews C."/>
            <person name="McCusker W."/>
            <person name="McDonough S."/>
            <person name="Mehta T."/>
            <person name="Meldrim J."/>
            <person name="Meneus L."/>
            <person name="Mihai O."/>
            <person name="Mihalev A."/>
            <person name="Mihova T."/>
            <person name="Mittelman R."/>
            <person name="Mlenga V."/>
            <person name="Montmayeur A."/>
            <person name="Mulrain L."/>
            <person name="Navidi A."/>
            <person name="Naylor J."/>
            <person name="Negash T."/>
            <person name="Nguyen T."/>
            <person name="Nguyen N."/>
            <person name="Nicol R."/>
            <person name="Norbu C."/>
            <person name="Norbu N."/>
            <person name="Novod N."/>
            <person name="O'Neill B."/>
            <person name="Osman S."/>
            <person name="Markiewicz E."/>
            <person name="Oyono O.L."/>
            <person name="Patti C."/>
            <person name="Phunkhang P."/>
            <person name="Pierre F."/>
            <person name="Priest M."/>
            <person name="Raghuraman S."/>
            <person name="Rege F."/>
            <person name="Reyes R."/>
            <person name="Rise C."/>
            <person name="Rogov P."/>
            <person name="Ross K."/>
            <person name="Ryan E."/>
            <person name="Settipalli S."/>
            <person name="Shea T."/>
            <person name="Sherpa N."/>
            <person name="Shi L."/>
            <person name="Shih D."/>
            <person name="Sparrow T."/>
            <person name="Spaulding J."/>
            <person name="Stalker J."/>
            <person name="Stange-Thomann N."/>
            <person name="Stavropoulos S."/>
            <person name="Stone C."/>
            <person name="Strader C."/>
            <person name="Tesfaye S."/>
            <person name="Thomson T."/>
            <person name="Thoulutsang Y."/>
            <person name="Thoulutsang D."/>
            <person name="Topham K."/>
            <person name="Topping I."/>
            <person name="Tsamla T."/>
            <person name="Vassiliev H."/>
            <person name="Vo A."/>
            <person name="Wangchuk T."/>
            <person name="Wangdi T."/>
            <person name="Weiand M."/>
            <person name="Wilkinson J."/>
            <person name="Wilson A."/>
            <person name="Yadav S."/>
            <person name="Young G."/>
            <person name="Yu Q."/>
            <person name="Zembek L."/>
            <person name="Zhong D."/>
            <person name="Zimmer A."/>
            <person name="Zwirko Z."/>
            <person name="Jaffe D.B."/>
            <person name="Alvarez P."/>
            <person name="Brockman W."/>
            <person name="Butler J."/>
            <person name="Chin C."/>
            <person name="Gnerre S."/>
            <person name="MacCallum I."/>
            <person name="Graves J.A."/>
            <person name="Ponting C.P."/>
            <person name="Breen M."/>
            <person name="Samollow P.B."/>
            <person name="Lander E.S."/>
            <person name="Lindblad-Toh K."/>
        </authorList>
    </citation>
    <scope>NUCLEOTIDE SEQUENCE [LARGE SCALE GENOMIC DNA]</scope>
</reference>